<feature type="compositionally biased region" description="Polar residues" evidence="1">
    <location>
        <begin position="94"/>
        <end position="115"/>
    </location>
</feature>
<comment type="caution">
    <text evidence="2">The sequence shown here is derived from an EMBL/GenBank/DDBJ whole genome shotgun (WGS) entry which is preliminary data.</text>
</comment>
<organism evidence="2 3">
    <name type="scientific">Symbiochloris irregularis</name>
    <dbReference type="NCBI Taxonomy" id="706552"/>
    <lineage>
        <taxon>Eukaryota</taxon>
        <taxon>Viridiplantae</taxon>
        <taxon>Chlorophyta</taxon>
        <taxon>core chlorophytes</taxon>
        <taxon>Trebouxiophyceae</taxon>
        <taxon>Trebouxiales</taxon>
        <taxon>Trebouxiaceae</taxon>
        <taxon>Symbiochloris</taxon>
    </lineage>
</organism>
<evidence type="ECO:0000313" key="2">
    <source>
        <dbReference type="EMBL" id="KAK9787133.1"/>
    </source>
</evidence>
<name>A0AAW1NI83_9CHLO</name>
<dbReference type="EMBL" id="JALJOQ010000254">
    <property type="protein sequence ID" value="KAK9787133.1"/>
    <property type="molecule type" value="Genomic_DNA"/>
</dbReference>
<feature type="region of interest" description="Disordered" evidence="1">
    <location>
        <begin position="83"/>
        <end position="115"/>
    </location>
</feature>
<dbReference type="Proteomes" id="UP001465755">
    <property type="component" value="Unassembled WGS sequence"/>
</dbReference>
<evidence type="ECO:0000313" key="3">
    <source>
        <dbReference type="Proteomes" id="UP001465755"/>
    </source>
</evidence>
<reference evidence="2 3" key="1">
    <citation type="journal article" date="2024" name="Nat. Commun.">
        <title>Phylogenomics reveals the evolutionary origins of lichenization in chlorophyte algae.</title>
        <authorList>
            <person name="Puginier C."/>
            <person name="Libourel C."/>
            <person name="Otte J."/>
            <person name="Skaloud P."/>
            <person name="Haon M."/>
            <person name="Grisel S."/>
            <person name="Petersen M."/>
            <person name="Berrin J.G."/>
            <person name="Delaux P.M."/>
            <person name="Dal Grande F."/>
            <person name="Keller J."/>
        </authorList>
    </citation>
    <scope>NUCLEOTIDE SEQUENCE [LARGE SCALE GENOMIC DNA]</scope>
    <source>
        <strain evidence="2 3">SAG 2036</strain>
    </source>
</reference>
<accession>A0AAW1NI83</accession>
<evidence type="ECO:0000256" key="1">
    <source>
        <dbReference type="SAM" id="MobiDB-lite"/>
    </source>
</evidence>
<dbReference type="AlphaFoldDB" id="A0AAW1NI83"/>
<proteinExistence type="predicted"/>
<keyword evidence="3" id="KW-1185">Reference proteome</keyword>
<protein>
    <submittedName>
        <fullName evidence="2">Uncharacterized protein</fullName>
    </submittedName>
</protein>
<gene>
    <name evidence="2" type="ORF">WJX73_006845</name>
</gene>
<sequence length="115" mass="12470">MLLGGTRAFGWLETLARTLLAGISEHKLSSVLSIIPTGLEHPLVLQGVQRGRTSGCRIDRLPDTTLSSPTDCAVTAWLELCSRQQEPQRRHQARSTSVSSAGVHRNTPQLASKEA</sequence>